<keyword evidence="5" id="KW-1185">Reference proteome</keyword>
<accession>A0ABY9DF58</accession>
<dbReference type="PROSITE" id="PS50994">
    <property type="entry name" value="INTEGRASE"/>
    <property type="match status" value="1"/>
</dbReference>
<evidence type="ECO:0000313" key="5">
    <source>
        <dbReference type="Proteomes" id="UP001227230"/>
    </source>
</evidence>
<sequence length="624" mass="70900">MLSLPRIDACRALRRRIVQQLLDHAHESCTSSRAVDIGRAASTTALNLLSNTIFSVDLAHYDSNFSQEFKDLVWSIMEEAGKPNLADFFPGLSFIDPQGIQKKMTANFYKLVKVFDGIIDQRLQLKASSANNDVLDSLLNLNKQHDHELSSNDIKHLLVDLFSAGTDTTSSTILGHISIDRIKRLVNDGILSTLDFTDFETCVDCIKGKQTNKSKRGATRSSTILEIIHTDICSLDMDSHGQKYFISFIDDFSRYMYLYILHNKNEALEAFKVFKAEVEKQYGKQIKIVRSDGGGEYYGRYLEDGQSPGPFAKFLQEHGIVAQYTMPGSPDQNDVAERRNRTLLDMVRSMFSSSKLPKFLWTEAFKTAVYILNRVPTKEKKLNPRTISEYLIGYAEKSKGYRIYCPSYSTRIVESRNAKFLEYDLVSGSDQFRNYVSDIDHTKSQPSTSSDRLFIVHNTPQVQSGVERTIVEVQPVVEVQQAVDNIPVDQVDQEFPDTSEQQVEPHTSLEDIGATLRRSTRTKRSAIPNDYVVYLQECDYNIGAENDPESFSQAMSCKESELWYNAMKDEMSSMKCNDVWDLVELSNSAKTIGCKWVFKTKKDSLGNIERYKARLVAKGFTQKK</sequence>
<dbReference type="Gene3D" id="1.10.630.10">
    <property type="entry name" value="Cytochrome P450"/>
    <property type="match status" value="1"/>
</dbReference>
<dbReference type="Gene3D" id="3.30.420.10">
    <property type="entry name" value="Ribonuclease H-like superfamily/Ribonuclease H"/>
    <property type="match status" value="1"/>
</dbReference>
<evidence type="ECO:0000259" key="3">
    <source>
        <dbReference type="PROSITE" id="PS50994"/>
    </source>
</evidence>
<dbReference type="Pfam" id="PF07727">
    <property type="entry name" value="RVT_2"/>
    <property type="match status" value="1"/>
</dbReference>
<evidence type="ECO:0000256" key="2">
    <source>
        <dbReference type="ARBA" id="ARBA00022801"/>
    </source>
</evidence>
<feature type="domain" description="Integrase catalytic" evidence="3">
    <location>
        <begin position="220"/>
        <end position="395"/>
    </location>
</feature>
<dbReference type="InterPro" id="IPR057670">
    <property type="entry name" value="SH3_retrovirus"/>
</dbReference>
<dbReference type="InterPro" id="IPR013103">
    <property type="entry name" value="RVT_2"/>
</dbReference>
<dbReference type="PANTHER" id="PTHR42648:SF28">
    <property type="entry name" value="TRANSPOSON-ENCODED PROTEIN WITH RIBONUCLEASE H-LIKE AND RETROVIRUS ZINC FINGER-LIKE DOMAINS"/>
    <property type="match status" value="1"/>
</dbReference>
<name>A0ABY9DF58_VITVI</name>
<dbReference type="InterPro" id="IPR039537">
    <property type="entry name" value="Retrotran_Ty1/copia-like"/>
</dbReference>
<dbReference type="InterPro" id="IPR025724">
    <property type="entry name" value="GAG-pre-integrase_dom"/>
</dbReference>
<dbReference type="Pfam" id="PF00067">
    <property type="entry name" value="p450"/>
    <property type="match status" value="1"/>
</dbReference>
<protein>
    <recommendedName>
        <fullName evidence="3">Integrase catalytic domain-containing protein</fullName>
    </recommendedName>
</protein>
<proteinExistence type="predicted"/>
<dbReference type="Proteomes" id="UP001227230">
    <property type="component" value="Chromosome 15"/>
</dbReference>
<keyword evidence="1" id="KW-0479">Metal-binding</keyword>
<dbReference type="Pfam" id="PF25597">
    <property type="entry name" value="SH3_retrovirus"/>
    <property type="match status" value="1"/>
</dbReference>
<dbReference type="InterPro" id="IPR001128">
    <property type="entry name" value="Cyt_P450"/>
</dbReference>
<dbReference type="InterPro" id="IPR036397">
    <property type="entry name" value="RNaseH_sf"/>
</dbReference>
<gene>
    <name evidence="4" type="ORF">VitviT2T_023572</name>
</gene>
<reference evidence="4 5" key="1">
    <citation type="journal article" date="2023" name="Hortic Res">
        <title>The complete reference genome for grapevine (Vitis vinifera L.) genetics and breeding.</title>
        <authorList>
            <person name="Shi X."/>
            <person name="Cao S."/>
            <person name="Wang X."/>
            <person name="Huang S."/>
            <person name="Wang Y."/>
            <person name="Liu Z."/>
            <person name="Liu W."/>
            <person name="Leng X."/>
            <person name="Peng Y."/>
            <person name="Wang N."/>
            <person name="Wang Y."/>
            <person name="Ma Z."/>
            <person name="Xu X."/>
            <person name="Zhang F."/>
            <person name="Xue H."/>
            <person name="Zhong H."/>
            <person name="Wang Y."/>
            <person name="Zhang K."/>
            <person name="Velt A."/>
            <person name="Avia K."/>
            <person name="Holtgrawe D."/>
            <person name="Grimplet J."/>
            <person name="Matus J.T."/>
            <person name="Ware D."/>
            <person name="Wu X."/>
            <person name="Wang H."/>
            <person name="Liu C."/>
            <person name="Fang Y."/>
            <person name="Rustenholz C."/>
            <person name="Cheng Z."/>
            <person name="Xiao H."/>
            <person name="Zhou Y."/>
        </authorList>
    </citation>
    <scope>NUCLEOTIDE SEQUENCE [LARGE SCALE GENOMIC DNA]</scope>
    <source>
        <strain evidence="5">cv. Pinot noir / PN40024</strain>
        <tissue evidence="4">Leaf</tissue>
    </source>
</reference>
<dbReference type="EMBL" id="CP126662">
    <property type="protein sequence ID" value="WKA05612.1"/>
    <property type="molecule type" value="Genomic_DNA"/>
</dbReference>
<evidence type="ECO:0000313" key="4">
    <source>
        <dbReference type="EMBL" id="WKA05612.1"/>
    </source>
</evidence>
<dbReference type="Pfam" id="PF00665">
    <property type="entry name" value="rve"/>
    <property type="match status" value="1"/>
</dbReference>
<dbReference type="PANTHER" id="PTHR42648">
    <property type="entry name" value="TRANSPOSASE, PUTATIVE-RELATED"/>
    <property type="match status" value="1"/>
</dbReference>
<organism evidence="4 5">
    <name type="scientific">Vitis vinifera</name>
    <name type="common">Grape</name>
    <dbReference type="NCBI Taxonomy" id="29760"/>
    <lineage>
        <taxon>Eukaryota</taxon>
        <taxon>Viridiplantae</taxon>
        <taxon>Streptophyta</taxon>
        <taxon>Embryophyta</taxon>
        <taxon>Tracheophyta</taxon>
        <taxon>Spermatophyta</taxon>
        <taxon>Magnoliopsida</taxon>
        <taxon>eudicotyledons</taxon>
        <taxon>Gunneridae</taxon>
        <taxon>Pentapetalae</taxon>
        <taxon>rosids</taxon>
        <taxon>Vitales</taxon>
        <taxon>Vitaceae</taxon>
        <taxon>Viteae</taxon>
        <taxon>Vitis</taxon>
    </lineage>
</organism>
<dbReference type="Pfam" id="PF13976">
    <property type="entry name" value="gag_pre-integrs"/>
    <property type="match status" value="1"/>
</dbReference>
<dbReference type="SUPFAM" id="SSF53098">
    <property type="entry name" value="Ribonuclease H-like"/>
    <property type="match status" value="1"/>
</dbReference>
<keyword evidence="2" id="KW-0378">Hydrolase</keyword>
<dbReference type="InterPro" id="IPR012337">
    <property type="entry name" value="RNaseH-like_sf"/>
</dbReference>
<dbReference type="InterPro" id="IPR036396">
    <property type="entry name" value="Cyt_P450_sf"/>
</dbReference>
<evidence type="ECO:0000256" key="1">
    <source>
        <dbReference type="ARBA" id="ARBA00022723"/>
    </source>
</evidence>
<dbReference type="SUPFAM" id="SSF48264">
    <property type="entry name" value="Cytochrome P450"/>
    <property type="match status" value="1"/>
</dbReference>
<dbReference type="InterPro" id="IPR001584">
    <property type="entry name" value="Integrase_cat-core"/>
</dbReference>